<evidence type="ECO:0000256" key="4">
    <source>
        <dbReference type="SAM" id="SignalP"/>
    </source>
</evidence>
<evidence type="ECO:0000256" key="1">
    <source>
        <dbReference type="ARBA" id="ARBA00004418"/>
    </source>
</evidence>
<dbReference type="EMBL" id="CP021404">
    <property type="protein sequence ID" value="ATI42088.1"/>
    <property type="molecule type" value="Genomic_DNA"/>
</dbReference>
<dbReference type="Pfam" id="PF01547">
    <property type="entry name" value="SBP_bac_1"/>
    <property type="match status" value="1"/>
</dbReference>
<dbReference type="OrthoDB" id="8663148at2"/>
<dbReference type="InterPro" id="IPR050490">
    <property type="entry name" value="Bact_solute-bd_prot1"/>
</dbReference>
<evidence type="ECO:0000313" key="5">
    <source>
        <dbReference type="EMBL" id="ATI42088.1"/>
    </source>
</evidence>
<comment type="similarity">
    <text evidence="2">Belongs to the bacterial solute-binding protein 1 family.</text>
</comment>
<proteinExistence type="inferred from homology"/>
<dbReference type="KEGG" id="cmag:CBW24_08760"/>
<keyword evidence="4" id="KW-0732">Signal</keyword>
<accession>A0A291LZY9</accession>
<evidence type="ECO:0000256" key="3">
    <source>
        <dbReference type="ARBA" id="ARBA00022448"/>
    </source>
</evidence>
<reference evidence="5 6" key="1">
    <citation type="submission" date="2017-05" db="EMBL/GenBank/DDBJ databases">
        <title>Comparative genomic and metabolic analysis of manganese-oxidizing mechanisms in Celeribater manganoxidans DY25T: its adaption to the environment of polymetallic nodule.</title>
        <authorList>
            <person name="Wang X."/>
        </authorList>
    </citation>
    <scope>NUCLEOTIDE SEQUENCE [LARGE SCALE GENOMIC DNA]</scope>
    <source>
        <strain evidence="5 6">DY25</strain>
    </source>
</reference>
<dbReference type="PANTHER" id="PTHR43649">
    <property type="entry name" value="ARABINOSE-BINDING PROTEIN-RELATED"/>
    <property type="match status" value="1"/>
</dbReference>
<evidence type="ECO:0000313" key="6">
    <source>
        <dbReference type="Proteomes" id="UP000219050"/>
    </source>
</evidence>
<organism evidence="5 6">
    <name type="scientific">Pacificitalea manganoxidans</name>
    <dbReference type="NCBI Taxonomy" id="1411902"/>
    <lineage>
        <taxon>Bacteria</taxon>
        <taxon>Pseudomonadati</taxon>
        <taxon>Pseudomonadota</taxon>
        <taxon>Alphaproteobacteria</taxon>
        <taxon>Rhodobacterales</taxon>
        <taxon>Paracoccaceae</taxon>
        <taxon>Pacificitalea</taxon>
    </lineage>
</organism>
<dbReference type="GO" id="GO:0042597">
    <property type="term" value="C:periplasmic space"/>
    <property type="evidence" value="ECO:0007669"/>
    <property type="project" value="UniProtKB-SubCell"/>
</dbReference>
<dbReference type="Gene3D" id="3.40.190.10">
    <property type="entry name" value="Periplasmic binding protein-like II"/>
    <property type="match status" value="2"/>
</dbReference>
<protein>
    <submittedName>
        <fullName evidence="5">Alpha-glucoside ABC transporter substrate-binding protein</fullName>
    </submittedName>
</protein>
<comment type="subcellular location">
    <subcellularLocation>
        <location evidence="1">Periplasm</location>
    </subcellularLocation>
</comment>
<dbReference type="AlphaFoldDB" id="A0A291LZY9"/>
<evidence type="ECO:0000256" key="2">
    <source>
        <dbReference type="ARBA" id="ARBA00008520"/>
    </source>
</evidence>
<name>A0A291LZY9_9RHOB</name>
<dbReference type="PANTHER" id="PTHR43649:SF29">
    <property type="entry name" value="OSMOPROTECTIVE COMPOUNDS-BINDING PROTEIN GGTB"/>
    <property type="match status" value="1"/>
</dbReference>
<keyword evidence="3" id="KW-0813">Transport</keyword>
<dbReference type="Proteomes" id="UP000219050">
    <property type="component" value="Chromosome"/>
</dbReference>
<sequence>MTFATRRLREPRKIHARSALRLGVAGLALGAAGMAQAQDLPFAVGEGDFSWDSYETFAEAHDLTGQTITVFGPWLGGEKDNFDRTLMYFEQATGADVQYSGSDSFEQQILIDAEAGSAPNLAVFPQPGLAADMASRGYLTPLTQEDADWVRDNYAAGQSWVDLGTYADADGTDQFYGIFYRADLKSLVWYSPENFEDAGYEVPETMEDLKALTEQIAADGETPWCIGLGSGAATGWPATDWVEDMMLRTQSPEDYDAWVANEMPFDDPKVIGAIEEFGWFARNDDFVNGGAGAVASTDFRDSPAGLFEFPPQCYMHRQASFVPAFFPEGTVVGEDIDFFYLPAYEAQDLGKPVLGAGTVVGMTNESDGARVFLDWLKTPIAHELWMAQGAFLTAHSGVNTDTYINDTSRRMGDIMLNADTFRFDASDLMPGAIGAGAFWTGMVDYAGGADAKEVASQIQSTWDSLK</sequence>
<feature type="signal peptide" evidence="4">
    <location>
        <begin position="1"/>
        <end position="37"/>
    </location>
</feature>
<feature type="chain" id="PRO_5013104177" evidence="4">
    <location>
        <begin position="38"/>
        <end position="466"/>
    </location>
</feature>
<gene>
    <name evidence="5" type="ORF">CBW24_08760</name>
</gene>
<dbReference type="InterPro" id="IPR006059">
    <property type="entry name" value="SBP"/>
</dbReference>
<dbReference type="SUPFAM" id="SSF53850">
    <property type="entry name" value="Periplasmic binding protein-like II"/>
    <property type="match status" value="1"/>
</dbReference>
<keyword evidence="6" id="KW-1185">Reference proteome</keyword>